<dbReference type="Gene3D" id="3.30.2010.10">
    <property type="entry name" value="Metalloproteases ('zincins'), catalytic domain"/>
    <property type="match status" value="1"/>
</dbReference>
<proteinExistence type="predicted"/>
<evidence type="ECO:0000313" key="3">
    <source>
        <dbReference type="Proteomes" id="UP000199095"/>
    </source>
</evidence>
<dbReference type="Proteomes" id="UP000199095">
    <property type="component" value="Unassembled WGS sequence"/>
</dbReference>
<dbReference type="CDD" id="cd07344">
    <property type="entry name" value="M48_yhfN_like"/>
    <property type="match status" value="1"/>
</dbReference>
<gene>
    <name evidence="2" type="ORF">SAMN05421676_103111</name>
</gene>
<keyword evidence="3" id="KW-1185">Reference proteome</keyword>
<feature type="domain" description="YgjP-like metallopeptidase" evidence="1">
    <location>
        <begin position="22"/>
        <end position="232"/>
    </location>
</feature>
<organism evidence="2 3">
    <name type="scientific">Salinibacillus kushneri</name>
    <dbReference type="NCBI Taxonomy" id="237682"/>
    <lineage>
        <taxon>Bacteria</taxon>
        <taxon>Bacillati</taxon>
        <taxon>Bacillota</taxon>
        <taxon>Bacilli</taxon>
        <taxon>Bacillales</taxon>
        <taxon>Bacillaceae</taxon>
        <taxon>Salinibacillus</taxon>
    </lineage>
</organism>
<dbReference type="OrthoDB" id="9811177at2"/>
<evidence type="ECO:0000259" key="1">
    <source>
        <dbReference type="Pfam" id="PF01863"/>
    </source>
</evidence>
<name>A0A1I0CBT3_9BACI</name>
<protein>
    <recommendedName>
        <fullName evidence="1">YgjP-like metallopeptidase domain-containing protein</fullName>
    </recommendedName>
</protein>
<dbReference type="Pfam" id="PF01863">
    <property type="entry name" value="YgjP-like"/>
    <property type="match status" value="1"/>
</dbReference>
<accession>A0A1I0CBT3</accession>
<dbReference type="EMBL" id="FOHJ01000003">
    <property type="protein sequence ID" value="SET16993.1"/>
    <property type="molecule type" value="Genomic_DNA"/>
</dbReference>
<sequence>MSYITYGTTTIHYCHYKQTRKDVKISIDLVNGVEVFAPESIDEAKLVQIIKRKAPWISQKLLELNEVNTTVQPKEFVSGEKLPYLGRYYRLKVYKEPVPNTSFQFKQGRFIATVPREWSQERIQHQLEQKLIEWYRQYGFKKINERAKEYQSMLGVKPRSLQLKTQHKRWGTCTPNGDIYLNWRIVMAPLRVIDYIIVHELAHLIVPEHNDKFWRLVRTNLPHYKEAKEWLRVNGYSVANLFI</sequence>
<dbReference type="PANTHER" id="PTHR30399">
    <property type="entry name" value="UNCHARACTERIZED PROTEIN YGJP"/>
    <property type="match status" value="1"/>
</dbReference>
<evidence type="ECO:0000313" key="2">
    <source>
        <dbReference type="EMBL" id="SET16993.1"/>
    </source>
</evidence>
<dbReference type="RefSeq" id="WP_093132728.1">
    <property type="nucleotide sequence ID" value="NZ_FOHJ01000003.1"/>
</dbReference>
<dbReference type="AlphaFoldDB" id="A0A1I0CBT3"/>
<dbReference type="InterPro" id="IPR002725">
    <property type="entry name" value="YgjP-like_metallopeptidase"/>
</dbReference>
<dbReference type="STRING" id="237682.SAMN05421676_103111"/>
<dbReference type="InterPro" id="IPR053136">
    <property type="entry name" value="UTP_pyrophosphatase-like"/>
</dbReference>
<dbReference type="PANTHER" id="PTHR30399:SF1">
    <property type="entry name" value="UTP PYROPHOSPHATASE"/>
    <property type="match status" value="1"/>
</dbReference>
<reference evidence="3" key="1">
    <citation type="submission" date="2016-10" db="EMBL/GenBank/DDBJ databases">
        <authorList>
            <person name="Varghese N."/>
            <person name="Submissions S."/>
        </authorList>
    </citation>
    <scope>NUCLEOTIDE SEQUENCE [LARGE SCALE GENOMIC DNA]</scope>
    <source>
        <strain evidence="3">CGMCC 1.3566</strain>
    </source>
</reference>